<proteinExistence type="predicted"/>
<keyword evidence="3" id="KW-1185">Reference proteome</keyword>
<dbReference type="NCBIfam" id="TIGR01558">
    <property type="entry name" value="sm_term_P27"/>
    <property type="match status" value="1"/>
</dbReference>
<evidence type="ECO:0000313" key="2">
    <source>
        <dbReference type="EMBL" id="SJM37169.1"/>
    </source>
</evidence>
<dbReference type="EMBL" id="FUGD01000075">
    <property type="protein sequence ID" value="SJM37169.1"/>
    <property type="molecule type" value="Genomic_DNA"/>
</dbReference>
<feature type="compositionally biased region" description="Basic and acidic residues" evidence="1">
    <location>
        <begin position="138"/>
        <end position="150"/>
    </location>
</feature>
<dbReference type="STRING" id="1945520.A1019T_01140"/>
<organism evidence="2 3">
    <name type="scientific">Psychrobacter pasteurii</name>
    <dbReference type="NCBI Taxonomy" id="1945520"/>
    <lineage>
        <taxon>Bacteria</taxon>
        <taxon>Pseudomonadati</taxon>
        <taxon>Pseudomonadota</taxon>
        <taxon>Gammaproteobacteria</taxon>
        <taxon>Moraxellales</taxon>
        <taxon>Moraxellaceae</taxon>
        <taxon>Psychrobacter</taxon>
    </lineage>
</organism>
<dbReference type="InterPro" id="IPR006448">
    <property type="entry name" value="Phage_term_ssu_P27"/>
</dbReference>
<accession>A0A1R4EFJ4</accession>
<dbReference type="RefSeq" id="WP_077448571.1">
    <property type="nucleotide sequence ID" value="NZ_FUGD01000075.1"/>
</dbReference>
<dbReference type="Pfam" id="PF05119">
    <property type="entry name" value="Terminase_4"/>
    <property type="match status" value="1"/>
</dbReference>
<dbReference type="AlphaFoldDB" id="A0A1R4EFJ4"/>
<dbReference type="OrthoDB" id="9098057at2"/>
<evidence type="ECO:0000313" key="3">
    <source>
        <dbReference type="Proteomes" id="UP000188169"/>
    </source>
</evidence>
<feature type="region of interest" description="Disordered" evidence="1">
    <location>
        <begin position="129"/>
        <end position="150"/>
    </location>
</feature>
<sequence length="150" mass="16872">MRGRKPKPTALKKLAGNPGKRKLNDAEPDFTEITDVEPPEWLPDLAVEMWQTVMPELLAAKVLTVPDLHNVEAFCTAYSMWRDAEDHVKQFGVVIETERSTIKNPAVTVINEAKKQMREFGALLGLDPSSRQRLVGPKKSEDKGNPFDDF</sequence>
<gene>
    <name evidence="2" type="ORF">A1019T_01140</name>
</gene>
<dbReference type="Proteomes" id="UP000188169">
    <property type="component" value="Unassembled WGS sequence"/>
</dbReference>
<name>A0A1R4EFJ4_9GAMM</name>
<protein>
    <submittedName>
        <fullName evidence="2">Phage terminase, small subunit</fullName>
    </submittedName>
</protein>
<reference evidence="3" key="1">
    <citation type="submission" date="2017-02" db="EMBL/GenBank/DDBJ databases">
        <authorList>
            <person name="Mornico D."/>
        </authorList>
    </citation>
    <scope>NUCLEOTIDE SEQUENCE [LARGE SCALE GENOMIC DNA]</scope>
</reference>
<evidence type="ECO:0000256" key="1">
    <source>
        <dbReference type="SAM" id="MobiDB-lite"/>
    </source>
</evidence>
<feature type="region of interest" description="Disordered" evidence="1">
    <location>
        <begin position="1"/>
        <end position="30"/>
    </location>
</feature>